<organism evidence="1 2">
    <name type="scientific">Coemansia furcata</name>
    <dbReference type="NCBI Taxonomy" id="417177"/>
    <lineage>
        <taxon>Eukaryota</taxon>
        <taxon>Fungi</taxon>
        <taxon>Fungi incertae sedis</taxon>
        <taxon>Zoopagomycota</taxon>
        <taxon>Kickxellomycotina</taxon>
        <taxon>Kickxellomycetes</taxon>
        <taxon>Kickxellales</taxon>
        <taxon>Kickxellaceae</taxon>
        <taxon>Coemansia</taxon>
    </lineage>
</organism>
<evidence type="ECO:0000313" key="2">
    <source>
        <dbReference type="Proteomes" id="UP001140096"/>
    </source>
</evidence>
<dbReference type="Proteomes" id="UP001140096">
    <property type="component" value="Unassembled WGS sequence"/>
</dbReference>
<reference evidence="1" key="1">
    <citation type="submission" date="2022-07" db="EMBL/GenBank/DDBJ databases">
        <title>Phylogenomic reconstructions and comparative analyses of Kickxellomycotina fungi.</title>
        <authorList>
            <person name="Reynolds N.K."/>
            <person name="Stajich J.E."/>
            <person name="Barry K."/>
            <person name="Grigoriev I.V."/>
            <person name="Crous P."/>
            <person name="Smith M.E."/>
        </authorList>
    </citation>
    <scope>NUCLEOTIDE SEQUENCE</scope>
    <source>
        <strain evidence="1">CBS 102833</strain>
    </source>
</reference>
<gene>
    <name evidence="1" type="primary">TCEB3</name>
    <name evidence="1" type="ORF">H4S07_006324</name>
</gene>
<proteinExistence type="predicted"/>
<evidence type="ECO:0000313" key="1">
    <source>
        <dbReference type="EMBL" id="KAJ2796054.1"/>
    </source>
</evidence>
<dbReference type="EMBL" id="JANBUP010003672">
    <property type="protein sequence ID" value="KAJ2796054.1"/>
    <property type="molecule type" value="Genomic_DNA"/>
</dbReference>
<keyword evidence="2" id="KW-1185">Reference proteome</keyword>
<sequence>MDSSAREVPSLKELCQRALKANIERIRYLGVTPQFLVADALAQCTAEQLDTLEHYNPHIVEDNEGLWKSHCLRKHRDQAAGLEGVRSWRALYWELRRRDEERAREILQRVRVKSAAVERSVRKIQVSRVPAREVVGRSGGRGKAKEVSLVQRVKMDTIAHMEMMGGWRRSGARRQDAVASGSSAGSPAGSPPYSPPRSYSPPQSQSYSPPYFSSASSCSPPHSSYSPPYVPELSGGERSPEFDVFEDMFGVSGGALTKTLPETVVIREQTMLRRKPESSAKRKRSDAGMADRAAACRQGEKRSRRIDTGSQADATVADRSSEEGAASHAEDRPEDTARRRVDDIASNR</sequence>
<name>A0ACC1KW28_9FUNG</name>
<protein>
    <submittedName>
        <fullName evidence="1">Elongin-A</fullName>
    </submittedName>
</protein>
<accession>A0ACC1KW28</accession>
<comment type="caution">
    <text evidence="1">The sequence shown here is derived from an EMBL/GenBank/DDBJ whole genome shotgun (WGS) entry which is preliminary data.</text>
</comment>